<reference evidence="9 10" key="1">
    <citation type="submission" date="2025-04" db="UniProtKB">
        <authorList>
            <consortium name="RefSeq"/>
        </authorList>
    </citation>
    <scope>IDENTIFICATION</scope>
    <source>
        <tissue evidence="9 10">Gonads</tissue>
    </source>
</reference>
<dbReference type="Proteomes" id="UP000085678">
    <property type="component" value="Unplaced"/>
</dbReference>
<dbReference type="PROSITE" id="PS51450">
    <property type="entry name" value="LRR"/>
    <property type="match status" value="7"/>
</dbReference>
<dbReference type="GO" id="GO:0016020">
    <property type="term" value="C:membrane"/>
    <property type="evidence" value="ECO:0007669"/>
    <property type="project" value="UniProtKB-SubCell"/>
</dbReference>
<keyword evidence="8" id="KW-1185">Reference proteome</keyword>
<evidence type="ECO:0000313" key="8">
    <source>
        <dbReference type="Proteomes" id="UP000085678"/>
    </source>
</evidence>
<keyword evidence="4" id="KW-1015">Disulfide bond</keyword>
<dbReference type="OrthoDB" id="10061535at2759"/>
<dbReference type="InterPro" id="IPR007110">
    <property type="entry name" value="Ig-like_dom"/>
</dbReference>
<dbReference type="PROSITE" id="PS50835">
    <property type="entry name" value="IG_LIKE"/>
    <property type="match status" value="1"/>
</dbReference>
<protein>
    <submittedName>
        <fullName evidence="9 10">Leucine-rich repeat neuronal protein 1</fullName>
    </submittedName>
</protein>
<dbReference type="Gene3D" id="2.60.40.10">
    <property type="entry name" value="Immunoglobulins"/>
    <property type="match status" value="1"/>
</dbReference>
<dbReference type="InterPro" id="IPR003598">
    <property type="entry name" value="Ig_sub2"/>
</dbReference>
<feature type="domain" description="Ig-like" evidence="7">
    <location>
        <begin position="436"/>
        <end position="546"/>
    </location>
</feature>
<evidence type="ECO:0000256" key="4">
    <source>
        <dbReference type="ARBA" id="ARBA00023157"/>
    </source>
</evidence>
<evidence type="ECO:0000313" key="10">
    <source>
        <dbReference type="RefSeq" id="XP_013387397.1"/>
    </source>
</evidence>
<dbReference type="SUPFAM" id="SSF48726">
    <property type="entry name" value="Immunoglobulin"/>
    <property type="match status" value="1"/>
</dbReference>
<dbReference type="SUPFAM" id="SSF52058">
    <property type="entry name" value="L domain-like"/>
    <property type="match status" value="1"/>
</dbReference>
<accession>A0A1S3HPC8</accession>
<feature type="chain" id="PRO_5014545755" evidence="6">
    <location>
        <begin position="24"/>
        <end position="857"/>
    </location>
</feature>
<dbReference type="InterPro" id="IPR032675">
    <property type="entry name" value="LRR_dom_sf"/>
</dbReference>
<dbReference type="Gene3D" id="3.80.10.10">
    <property type="entry name" value="Ribonuclease Inhibitor"/>
    <property type="match status" value="3"/>
</dbReference>
<dbReference type="SMART" id="SM00409">
    <property type="entry name" value="IG"/>
    <property type="match status" value="1"/>
</dbReference>
<dbReference type="InterPro" id="IPR001611">
    <property type="entry name" value="Leu-rich_rpt"/>
</dbReference>
<dbReference type="SMART" id="SM00365">
    <property type="entry name" value="LRR_SD22"/>
    <property type="match status" value="6"/>
</dbReference>
<dbReference type="RefSeq" id="XP_013387397.1">
    <property type="nucleotide sequence ID" value="XM_013531943.1"/>
</dbReference>
<dbReference type="OMA" id="GMDTYFK"/>
<dbReference type="SMART" id="SM00408">
    <property type="entry name" value="IGc2"/>
    <property type="match status" value="1"/>
</dbReference>
<dbReference type="InterPro" id="IPR013783">
    <property type="entry name" value="Ig-like_fold"/>
</dbReference>
<evidence type="ECO:0000313" key="9">
    <source>
        <dbReference type="RefSeq" id="XP_013387396.1"/>
    </source>
</evidence>
<dbReference type="InterPro" id="IPR003591">
    <property type="entry name" value="Leu-rich_rpt_typical-subtyp"/>
</dbReference>
<evidence type="ECO:0000256" key="3">
    <source>
        <dbReference type="ARBA" id="ARBA00022737"/>
    </source>
</evidence>
<feature type="region of interest" description="Disordered" evidence="5">
    <location>
        <begin position="755"/>
        <end position="780"/>
    </location>
</feature>
<dbReference type="InterPro" id="IPR050467">
    <property type="entry name" value="LRFN"/>
</dbReference>
<dbReference type="PANTHER" id="PTHR45842:SF22">
    <property type="entry name" value="INSULIN-LIKE GROWTH FACTOR-BINDING PROTEIN COMPLEX ACID LABILE SUBUNIT ISOFORM X1"/>
    <property type="match status" value="1"/>
</dbReference>
<dbReference type="STRING" id="7574.A0A1S3HPC8"/>
<sequence length="857" mass="97237">MASALLLAITIATIVSSTTKVESCPKVCKCTEETAMCASAGLQRIPENLPQSIRTLNLSHNALTNMDNLSLYHSLVEVYLDHNEITALPHEFSPTLFHLEILSLHWNHIRELSPSLVLLPNLHQLHLSHNNIGVIDRDTTSKMKELRILDLSHNQIEAVPSEMLKNSPHLKQLDLGYNSIRNISSRAFDSLDSLTDLSLQHNEIRHLSASVFHSLHGLHKLDLSINNLQSLDREIFAANSQLRSLSLQNNHISHINPSALSELQDLSDLDLSGNDVPYFTGDVFRKNSNLTHLNLSYSSVLDDIHWDAFQGLLSVKSIDLSHSPNLQFVHRDLFLPCLSLQVINISYSGFQNLYYEAVGRVSQLQQLHVQGNPLECSCAIRWMKNSSLVQNLPNLTCHDISINMTLSLDTVQTQDLNCTGAQITNHTKSRVFFKLGAPGRLVCEASGFPSAAIVWTTPSGRTFIHNDPWVSNVTHHHVANESFHEDHHWHDNTKEYFHDIPLEHTHLLQDGSLYIDYVTRAHAGKYTCTARNIAGNDTTVIVLRLNYTKLYEIQKMGLLVGASCAIGFLILSLSLRGIQLAAKRCCARYCRKTPPEERKGIRQILDNLDAYRTEKMDRLREGYNNQMGKIRDIKDQCSHQVEKMRDNYHSQIARIKENCSQQMERLRENYHAQLGRLKGYKSSKLIKIRENYGAQKAKIREYGVQQLKKLHENYKLQQQHLIKILETMNLDHCKGVIEAECVRTESMLFNADQLLDPSNIDTPDDLSEPPSEYMTAVSASFSDRDISDLQEYDTEDKNSTSDNSESDSQEDHQQQIQEDDIVIEVDSSVTPDNHDHIMMIDMDSEEGIDNSQKESPV</sequence>
<evidence type="ECO:0000259" key="7">
    <source>
        <dbReference type="PROSITE" id="PS50835"/>
    </source>
</evidence>
<name>A0A1S3HPC8_LINAN</name>
<dbReference type="Pfam" id="PF13927">
    <property type="entry name" value="Ig_3"/>
    <property type="match status" value="1"/>
</dbReference>
<evidence type="ECO:0000256" key="5">
    <source>
        <dbReference type="SAM" id="MobiDB-lite"/>
    </source>
</evidence>
<dbReference type="RefSeq" id="XP_013387396.1">
    <property type="nucleotide sequence ID" value="XM_013531942.1"/>
</dbReference>
<keyword evidence="2 6" id="KW-0732">Signal</keyword>
<dbReference type="InterPro" id="IPR003599">
    <property type="entry name" value="Ig_sub"/>
</dbReference>
<dbReference type="GeneID" id="106156611"/>
<evidence type="ECO:0000256" key="2">
    <source>
        <dbReference type="ARBA" id="ARBA00022729"/>
    </source>
</evidence>
<feature type="region of interest" description="Disordered" evidence="5">
    <location>
        <begin position="792"/>
        <end position="857"/>
    </location>
</feature>
<keyword evidence="3" id="KW-0677">Repeat</keyword>
<dbReference type="SUPFAM" id="SSF58113">
    <property type="entry name" value="Apolipoprotein A-I"/>
    <property type="match status" value="1"/>
</dbReference>
<evidence type="ECO:0000256" key="6">
    <source>
        <dbReference type="SAM" id="SignalP"/>
    </source>
</evidence>
<dbReference type="AlphaFoldDB" id="A0A1S3HPC8"/>
<gene>
    <name evidence="9 10" type="primary">LOC106156611</name>
</gene>
<organism evidence="8 9">
    <name type="scientific">Lingula anatina</name>
    <name type="common">Brachiopod</name>
    <name type="synonym">Lingula unguis</name>
    <dbReference type="NCBI Taxonomy" id="7574"/>
    <lineage>
        <taxon>Eukaryota</taxon>
        <taxon>Metazoa</taxon>
        <taxon>Spiralia</taxon>
        <taxon>Lophotrochozoa</taxon>
        <taxon>Brachiopoda</taxon>
        <taxon>Linguliformea</taxon>
        <taxon>Lingulata</taxon>
        <taxon>Lingulida</taxon>
        <taxon>Linguloidea</taxon>
        <taxon>Lingulidae</taxon>
        <taxon>Lingula</taxon>
    </lineage>
</organism>
<feature type="signal peptide" evidence="6">
    <location>
        <begin position="1"/>
        <end position="23"/>
    </location>
</feature>
<dbReference type="Pfam" id="PF13855">
    <property type="entry name" value="LRR_8"/>
    <property type="match status" value="4"/>
</dbReference>
<evidence type="ECO:0000256" key="1">
    <source>
        <dbReference type="ARBA" id="ARBA00022614"/>
    </source>
</evidence>
<dbReference type="PANTHER" id="PTHR45842">
    <property type="entry name" value="SYNAPTIC ADHESION-LIKE MOLECULE SALM"/>
    <property type="match status" value="1"/>
</dbReference>
<dbReference type="KEGG" id="lak:106156611"/>
<proteinExistence type="predicted"/>
<dbReference type="InterPro" id="IPR036179">
    <property type="entry name" value="Ig-like_dom_sf"/>
</dbReference>
<keyword evidence="1" id="KW-0433">Leucine-rich repeat</keyword>
<dbReference type="SMART" id="SM00369">
    <property type="entry name" value="LRR_TYP"/>
    <property type="match status" value="9"/>
</dbReference>